<dbReference type="FunFam" id="3.30.200.20:FF:000358">
    <property type="entry name" value="Tau tubulin kinase 2b"/>
    <property type="match status" value="1"/>
</dbReference>
<keyword evidence="2" id="KW-0808">Transferase</keyword>
<evidence type="ECO:0000256" key="5">
    <source>
        <dbReference type="ARBA" id="ARBA00022840"/>
    </source>
</evidence>
<evidence type="ECO:0000256" key="7">
    <source>
        <dbReference type="PROSITE-ProRule" id="PRU10141"/>
    </source>
</evidence>
<dbReference type="PROSITE" id="PS00107">
    <property type="entry name" value="PROTEIN_KINASE_ATP"/>
    <property type="match status" value="1"/>
</dbReference>
<keyword evidence="5 7" id="KW-0067">ATP-binding</keyword>
<dbReference type="Pfam" id="PF00069">
    <property type="entry name" value="Pkinase"/>
    <property type="match status" value="1"/>
</dbReference>
<feature type="region of interest" description="Disordered" evidence="8">
    <location>
        <begin position="798"/>
        <end position="833"/>
    </location>
</feature>
<evidence type="ECO:0000313" key="12">
    <source>
        <dbReference type="Proteomes" id="UP000054721"/>
    </source>
</evidence>
<evidence type="ECO:0000313" key="11">
    <source>
        <dbReference type="EMBL" id="KRZ53503.1"/>
    </source>
</evidence>
<dbReference type="PANTHER" id="PTHR11909">
    <property type="entry name" value="CASEIN KINASE-RELATED"/>
    <property type="match status" value="1"/>
</dbReference>
<keyword evidence="3 7" id="KW-0547">Nucleotide-binding</keyword>
<evidence type="ECO:0000256" key="3">
    <source>
        <dbReference type="ARBA" id="ARBA00022741"/>
    </source>
</evidence>
<feature type="compositionally biased region" description="Low complexity" evidence="8">
    <location>
        <begin position="817"/>
        <end position="833"/>
    </location>
</feature>
<name>A0A0V1L1R5_9BILA</name>
<dbReference type="InterPro" id="IPR050235">
    <property type="entry name" value="CK1_Ser-Thr_kinase"/>
</dbReference>
<dbReference type="InterPro" id="IPR011009">
    <property type="entry name" value="Kinase-like_dom_sf"/>
</dbReference>
<keyword evidence="1" id="KW-0723">Serine/threonine-protein kinase</keyword>
<accession>A0A0V1L1R5</accession>
<dbReference type="PROSITE" id="PS50011">
    <property type="entry name" value="PROTEIN_KINASE_DOM"/>
    <property type="match status" value="1"/>
</dbReference>
<feature type="binding site" evidence="7">
    <location>
        <position position="51"/>
    </location>
    <ligand>
        <name>ATP</name>
        <dbReference type="ChEBI" id="CHEBI:30616"/>
    </ligand>
</feature>
<evidence type="ECO:0000256" key="9">
    <source>
        <dbReference type="SAM" id="Phobius"/>
    </source>
</evidence>
<dbReference type="CDD" id="cd14017">
    <property type="entry name" value="STKc_TTBK"/>
    <property type="match status" value="1"/>
</dbReference>
<comment type="caution">
    <text evidence="11">The sequence shown here is derived from an EMBL/GenBank/DDBJ whole genome shotgun (WGS) entry which is preliminary data.</text>
</comment>
<gene>
    <name evidence="11" type="primary">Ttbk1</name>
    <name evidence="11" type="ORF">T02_1894</name>
</gene>
<organism evidence="11 12">
    <name type="scientific">Trichinella nativa</name>
    <dbReference type="NCBI Taxonomy" id="6335"/>
    <lineage>
        <taxon>Eukaryota</taxon>
        <taxon>Metazoa</taxon>
        <taxon>Ecdysozoa</taxon>
        <taxon>Nematoda</taxon>
        <taxon>Enoplea</taxon>
        <taxon>Dorylaimia</taxon>
        <taxon>Trichinellida</taxon>
        <taxon>Trichinellidae</taxon>
        <taxon>Trichinella</taxon>
    </lineage>
</organism>
<feature type="compositionally biased region" description="Gly residues" evidence="8">
    <location>
        <begin position="673"/>
        <end position="682"/>
    </location>
</feature>
<evidence type="ECO:0000259" key="10">
    <source>
        <dbReference type="PROSITE" id="PS50011"/>
    </source>
</evidence>
<evidence type="ECO:0000256" key="8">
    <source>
        <dbReference type="SAM" id="MobiDB-lite"/>
    </source>
</evidence>
<feature type="transmembrane region" description="Helical" evidence="9">
    <location>
        <begin position="1010"/>
        <end position="1034"/>
    </location>
</feature>
<dbReference type="GO" id="GO:0005524">
    <property type="term" value="F:ATP binding"/>
    <property type="evidence" value="ECO:0007669"/>
    <property type="project" value="UniProtKB-UniRule"/>
</dbReference>
<evidence type="ECO:0000256" key="4">
    <source>
        <dbReference type="ARBA" id="ARBA00022777"/>
    </source>
</evidence>
<evidence type="ECO:0000256" key="1">
    <source>
        <dbReference type="ARBA" id="ARBA00022527"/>
    </source>
</evidence>
<keyword evidence="9" id="KW-0472">Membrane</keyword>
<dbReference type="InterPro" id="IPR000719">
    <property type="entry name" value="Prot_kinase_dom"/>
</dbReference>
<dbReference type="STRING" id="6335.A0A0V1L1R5"/>
<keyword evidence="9" id="KW-0812">Transmembrane</keyword>
<dbReference type="OrthoDB" id="5979581at2759"/>
<keyword evidence="9" id="KW-1133">Transmembrane helix</keyword>
<feature type="compositionally biased region" description="Polar residues" evidence="8">
    <location>
        <begin position="641"/>
        <end position="659"/>
    </location>
</feature>
<keyword evidence="4 11" id="KW-0418">Kinase</keyword>
<dbReference type="AlphaFoldDB" id="A0A0V1L1R5"/>
<feature type="region of interest" description="Disordered" evidence="8">
    <location>
        <begin position="631"/>
        <end position="704"/>
    </location>
</feature>
<reference evidence="11 12" key="1">
    <citation type="submission" date="2015-05" db="EMBL/GenBank/DDBJ databases">
        <title>Evolution of Trichinella species and genotypes.</title>
        <authorList>
            <person name="Korhonen P.K."/>
            <person name="Edoardo P."/>
            <person name="Giuseppe L.R."/>
            <person name="Gasser R.B."/>
        </authorList>
    </citation>
    <scope>NUCLEOTIDE SEQUENCE [LARGE SCALE GENOMIC DNA]</scope>
    <source>
        <strain evidence="11">ISS10</strain>
    </source>
</reference>
<dbReference type="Proteomes" id="UP000054721">
    <property type="component" value="Unassembled WGS sequence"/>
</dbReference>
<dbReference type="Gene3D" id="1.10.510.10">
    <property type="entry name" value="Transferase(Phosphotransferase) domain 1"/>
    <property type="match status" value="1"/>
</dbReference>
<dbReference type="EMBL" id="JYDW01000162">
    <property type="protein sequence ID" value="KRZ53503.1"/>
    <property type="molecule type" value="Genomic_DNA"/>
</dbReference>
<feature type="region of interest" description="Disordered" evidence="8">
    <location>
        <begin position="492"/>
        <end position="533"/>
    </location>
</feature>
<feature type="compositionally biased region" description="Basic and acidic residues" evidence="8">
    <location>
        <begin position="631"/>
        <end position="640"/>
    </location>
</feature>
<dbReference type="SMART" id="SM00220">
    <property type="entry name" value="S_TKc"/>
    <property type="match status" value="1"/>
</dbReference>
<dbReference type="SUPFAM" id="SSF56112">
    <property type="entry name" value="Protein kinase-like (PK-like)"/>
    <property type="match status" value="1"/>
</dbReference>
<feature type="domain" description="Protein kinase" evidence="10">
    <location>
        <begin position="21"/>
        <end position="285"/>
    </location>
</feature>
<sequence>MAAPSSEGDMLLPGQTIRNHWKIVGKIGGGGFGEIYEALDCLNNDDQVAVKVESSKATKQVLKMEVAVLRRLQGKRHACRFHGCGRNEKFNYLVMSLQGRNLADLRRESPRQCFSISTGIRVALQVLRAIEDIHSVGFLHRDIKPSNFAIGRLPSTCRTVYMLDFGLARQYFNAKGELRSPRNAAGFRGTVRYASLTAHDNKEMGRHDDLWSLFYMIVEFLNGSLPWRKVKNKEEVGRLKKELTAKRLTEGLPTELRQFASHLETLSYSIKPNYEYLAKCLTQILKKLGIDGSEPFDWEIGYENLKTKTTATISRKVGGNRAHGVNEAAAAVRGGGDLNGVVVHGTLLNGCRKYGLEEARAKFGGTRQECVVQNKDGLNGGANRVNSADSVEAGVEAAAGEICTGGQAAAAAAAVVCGRNKVETHNGHQAAAAVAGAAVPSTGRGTLIRASSDTARGEFFRNLRVETSLENEAVPSDSAAVAQDVTVEFNMPLPSRSKTGTSGAGDDSLEHVQQQHHPHHHQQPLSTGGDQDLHVAGLSESTKQFTPRVLRVFCRKKSKNTRSPTTGGGTDLSYTQFAVCEDDIVSGGQHRTGGGTGAVTLVSRWQASFDESAEEEADDGDDADVMPVESFGERLSERKSSTTNNDRPSSTSPKWSEQHNNNNNNKHLSILITGGGGGGGHGQKSQAAGSVGAGGSRKVLDSKASPTAGGVVKKVCSSPVLDTARVTEVKCFEPSATCSSNGGNLIGQLRTIRSNLQDILQNRPLERRDEHQRQRQQLNLHSNSSNVVALDKSSTMAKVVVASHEQQQQIRPPPVATPSSSSSSSSAVLRSPSAAAASATGAAGSAVSNPQLDRDVRRLRRYRRRSDCDSFRDLVQKMENLSRGLGASFGNSPFCSGAVVVPPCQRRESRTGAKPDLVVLGSSQPLQHGSVVVDSAASYVLPCANMANSSAATYHHHHQSGKLYPVPGSGSSNSSRKKAQYSIFFIFILFKTNKIRTTDFPLTIQLTASFYYFALHICALCCTIISMFHLPVALPLRLFFFFSQC</sequence>
<comment type="similarity">
    <text evidence="6">Belongs to the protein kinase superfamily. CK1 Ser/Thr protein kinase family.</text>
</comment>
<keyword evidence="12" id="KW-1185">Reference proteome</keyword>
<proteinExistence type="inferred from homology"/>
<dbReference type="InterPro" id="IPR047916">
    <property type="entry name" value="TTBK_Asator-like_STKc"/>
</dbReference>
<dbReference type="InterPro" id="IPR017441">
    <property type="entry name" value="Protein_kinase_ATP_BS"/>
</dbReference>
<dbReference type="FunFam" id="1.10.510.10:FF:000481">
    <property type="entry name" value="Asator, isoform D"/>
    <property type="match status" value="1"/>
</dbReference>
<evidence type="ECO:0000256" key="6">
    <source>
        <dbReference type="ARBA" id="ARBA00061588"/>
    </source>
</evidence>
<evidence type="ECO:0000256" key="2">
    <source>
        <dbReference type="ARBA" id="ARBA00022679"/>
    </source>
</evidence>
<protein>
    <submittedName>
        <fullName evidence="11">Tau-tubulin kinase 1</fullName>
    </submittedName>
</protein>
<dbReference type="GO" id="GO:0015630">
    <property type="term" value="C:microtubule cytoskeleton"/>
    <property type="evidence" value="ECO:0007669"/>
    <property type="project" value="UniProtKB-ARBA"/>
</dbReference>
<dbReference type="GO" id="GO:0004674">
    <property type="term" value="F:protein serine/threonine kinase activity"/>
    <property type="evidence" value="ECO:0007669"/>
    <property type="project" value="UniProtKB-KW"/>
</dbReference>